<keyword evidence="2" id="KW-1185">Reference proteome</keyword>
<dbReference type="RefSeq" id="WP_196955062.1">
    <property type="nucleotide sequence ID" value="NZ_JADWYK010000005.1"/>
</dbReference>
<accession>A0ABS0L1U1</accession>
<dbReference type="InterPro" id="IPR007485">
    <property type="entry name" value="LPS_assembly_LptE"/>
</dbReference>
<reference evidence="1 2" key="1">
    <citation type="submission" date="2020-11" db="EMBL/GenBank/DDBJ databases">
        <title>Hymenobacter sp.</title>
        <authorList>
            <person name="Kim M.K."/>
        </authorList>
    </citation>
    <scope>NUCLEOTIDE SEQUENCE [LARGE SCALE GENOMIC DNA]</scope>
    <source>
        <strain evidence="1 2">BT594</strain>
    </source>
</reference>
<sequence length="178" mass="19579">MIWNKCKSAISYGLLAVSFLFSVAGCSVYSFTGTNTGTAKTISIQTFSNNAANGPSSISQQFTEDFKDFFQRNTTLKLVPRDGDLQFEGAIISYDIAPAAIEKQDGRDQAGSNRLTIQVRVKYTNTTDPSQDFEQTFQSQDDFPGSQDAAQINADQTKVRGITRTIISNVFNKSVANW</sequence>
<dbReference type="EMBL" id="JADWYK010000005">
    <property type="protein sequence ID" value="MBG8554043.1"/>
    <property type="molecule type" value="Genomic_DNA"/>
</dbReference>
<dbReference type="Proteomes" id="UP000601099">
    <property type="component" value="Unassembled WGS sequence"/>
</dbReference>
<comment type="caution">
    <text evidence="1">The sequence shown here is derived from an EMBL/GenBank/DDBJ whole genome shotgun (WGS) entry which is preliminary data.</text>
</comment>
<protein>
    <submittedName>
        <fullName evidence="1">LptE family protein</fullName>
    </submittedName>
</protein>
<dbReference type="PROSITE" id="PS51257">
    <property type="entry name" value="PROKAR_LIPOPROTEIN"/>
    <property type="match status" value="1"/>
</dbReference>
<proteinExistence type="predicted"/>
<gene>
    <name evidence="1" type="ORF">I5L79_10830</name>
</gene>
<evidence type="ECO:0000313" key="1">
    <source>
        <dbReference type="EMBL" id="MBG8554043.1"/>
    </source>
</evidence>
<organism evidence="1 2">
    <name type="scientific">Hymenobacter guriensis</name>
    <dbReference type="NCBI Taxonomy" id="2793065"/>
    <lineage>
        <taxon>Bacteria</taxon>
        <taxon>Pseudomonadati</taxon>
        <taxon>Bacteroidota</taxon>
        <taxon>Cytophagia</taxon>
        <taxon>Cytophagales</taxon>
        <taxon>Hymenobacteraceae</taxon>
        <taxon>Hymenobacter</taxon>
    </lineage>
</organism>
<dbReference type="Pfam" id="PF04390">
    <property type="entry name" value="LptE"/>
    <property type="match status" value="1"/>
</dbReference>
<name>A0ABS0L1U1_9BACT</name>
<evidence type="ECO:0000313" key="2">
    <source>
        <dbReference type="Proteomes" id="UP000601099"/>
    </source>
</evidence>